<dbReference type="RefSeq" id="WP_284389061.1">
    <property type="nucleotide sequence ID" value="NZ_BSNK01000001.1"/>
</dbReference>
<evidence type="ECO:0000313" key="2">
    <source>
        <dbReference type="Proteomes" id="UP001161391"/>
    </source>
</evidence>
<keyword evidence="2" id="KW-1185">Reference proteome</keyword>
<reference evidence="1" key="1">
    <citation type="journal article" date="2014" name="Int. J. Syst. Evol. Microbiol.">
        <title>Complete genome of a new Firmicutes species belonging to the dominant human colonic microbiota ('Ruminococcus bicirculans') reveals two chromosomes and a selective capacity to utilize plant glucans.</title>
        <authorList>
            <consortium name="NISC Comparative Sequencing Program"/>
            <person name="Wegmann U."/>
            <person name="Louis P."/>
            <person name="Goesmann A."/>
            <person name="Henrissat B."/>
            <person name="Duncan S.H."/>
            <person name="Flint H.J."/>
        </authorList>
    </citation>
    <scope>NUCLEOTIDE SEQUENCE</scope>
    <source>
        <strain evidence="1">NBRC 108219</strain>
    </source>
</reference>
<comment type="caution">
    <text evidence="1">The sequence shown here is derived from an EMBL/GenBank/DDBJ whole genome shotgun (WGS) entry which is preliminary data.</text>
</comment>
<protein>
    <submittedName>
        <fullName evidence="1">Uncharacterized protein</fullName>
    </submittedName>
</protein>
<sequence length="152" mass="16791">MTILKTATLGAALMIAGCTSEGASLQDQDTARCDDIWTINSVTVLPEMETQAQRYYEAAWLPARVRAKAKGVVKDYMLMSSGKPDQPDIQLITVYEDDQQWNASEDAFQAIFKELGLPRPLLIDGLERSQIIADTIGADDYRFVRSVSGPCN</sequence>
<dbReference type="PROSITE" id="PS51257">
    <property type="entry name" value="PROKAR_LIPOPROTEIN"/>
    <property type="match status" value="1"/>
</dbReference>
<dbReference type="Proteomes" id="UP001161391">
    <property type="component" value="Unassembled WGS sequence"/>
</dbReference>
<reference evidence="1" key="2">
    <citation type="submission" date="2023-01" db="EMBL/GenBank/DDBJ databases">
        <title>Draft genome sequence of Algimonas ampicilliniresistens strain NBRC 108219.</title>
        <authorList>
            <person name="Sun Q."/>
            <person name="Mori K."/>
        </authorList>
    </citation>
    <scope>NUCLEOTIDE SEQUENCE</scope>
    <source>
        <strain evidence="1">NBRC 108219</strain>
    </source>
</reference>
<evidence type="ECO:0000313" key="1">
    <source>
        <dbReference type="EMBL" id="GLQ23543.1"/>
    </source>
</evidence>
<organism evidence="1 2">
    <name type="scientific">Algimonas ampicilliniresistens</name>
    <dbReference type="NCBI Taxonomy" id="1298735"/>
    <lineage>
        <taxon>Bacteria</taxon>
        <taxon>Pseudomonadati</taxon>
        <taxon>Pseudomonadota</taxon>
        <taxon>Alphaproteobacteria</taxon>
        <taxon>Maricaulales</taxon>
        <taxon>Robiginitomaculaceae</taxon>
        <taxon>Algimonas</taxon>
    </lineage>
</organism>
<name>A0ABQ5V9N9_9PROT</name>
<accession>A0ABQ5V9N9</accession>
<proteinExistence type="predicted"/>
<gene>
    <name evidence="1" type="ORF">GCM10007853_14170</name>
</gene>
<dbReference type="EMBL" id="BSNK01000001">
    <property type="protein sequence ID" value="GLQ23543.1"/>
    <property type="molecule type" value="Genomic_DNA"/>
</dbReference>